<dbReference type="Gene3D" id="3.30.70.20">
    <property type="match status" value="1"/>
</dbReference>
<dbReference type="AlphaFoldDB" id="A0A8S0XUX4"/>
<feature type="domain" description="4Fe-4S ferredoxin-type" evidence="9">
    <location>
        <begin position="96"/>
        <end position="126"/>
    </location>
</feature>
<evidence type="ECO:0000256" key="7">
    <source>
        <dbReference type="ARBA" id="ARBA00023004"/>
    </source>
</evidence>
<keyword evidence="12" id="KW-1185">Reference proteome</keyword>
<dbReference type="GO" id="GO:0046872">
    <property type="term" value="F:metal ion binding"/>
    <property type="evidence" value="ECO:0007669"/>
    <property type="project" value="UniProtKB-KW"/>
</dbReference>
<dbReference type="GO" id="GO:0051539">
    <property type="term" value="F:4 iron, 4 sulfur cluster binding"/>
    <property type="evidence" value="ECO:0007669"/>
    <property type="project" value="UniProtKB-KW"/>
</dbReference>
<evidence type="ECO:0000256" key="5">
    <source>
        <dbReference type="ARBA" id="ARBA00022827"/>
    </source>
</evidence>
<dbReference type="Gene3D" id="3.50.50.60">
    <property type="entry name" value="FAD/NAD(P)-binding domain"/>
    <property type="match status" value="3"/>
</dbReference>
<sequence length="419" mass="45674">MALKSILVVGGGISGLTAAVEASEAGIEVYLVEKRPYLGGRVAQMNQYFPKLCPPNCGLEINFRRIKQNPRIRIFTLAEVEKIEGAEGDFTVTVKANPRYVNENCTACGKCAQVCPVQRENEFNYGLGKTPAIFKAHEFAFPLKYVIDNKACLGTECGKCLEACQYQAIELDMQAKSFKLNVGAIVWATGWEPYDAAKIDYYGYGRFENVVTNVIFERLASANGPTGGKLLRPSDGKELESIAFIQCAGSRDENHLPYCSAVCCMASLKQATYVKALNPTAKVYMFYIDVRAMGKHEDFYTKVADDITLVKGKVGEISEDPSTKDLTLQVEDQLTGNIMRQKVDMVVLAAGMVPATFDAKVPLSVSYDEDGFIASDSQQPGIYGAGCVKKPMDVASSVKDATAAALKAIQSTVRRQLNG</sequence>
<evidence type="ECO:0000256" key="3">
    <source>
        <dbReference type="ARBA" id="ARBA00022485"/>
    </source>
</evidence>
<feature type="domain" description="4Fe-4S ferredoxin-type" evidence="9">
    <location>
        <begin position="143"/>
        <end position="174"/>
    </location>
</feature>
<dbReference type="PROSITE" id="PS51379">
    <property type="entry name" value="4FE4S_FER_2"/>
    <property type="match status" value="2"/>
</dbReference>
<reference evidence="11" key="1">
    <citation type="submission" date="2014-11" db="EMBL/GenBank/DDBJ databases">
        <authorList>
            <person name="Hornung B.V."/>
        </authorList>
    </citation>
    <scope>NUCLEOTIDE SEQUENCE</scope>
    <source>
        <strain evidence="11">INE</strain>
    </source>
</reference>
<dbReference type="Pfam" id="PF00037">
    <property type="entry name" value="Fer4"/>
    <property type="match status" value="1"/>
</dbReference>
<evidence type="ECO:0000313" key="12">
    <source>
        <dbReference type="Proteomes" id="UP001071230"/>
    </source>
</evidence>
<keyword evidence="8" id="KW-0411">Iron-sulfur</keyword>
<keyword evidence="5" id="KW-0285">Flavoprotein</keyword>
<evidence type="ECO:0000256" key="6">
    <source>
        <dbReference type="ARBA" id="ARBA00023002"/>
    </source>
</evidence>
<dbReference type="InterPro" id="IPR017896">
    <property type="entry name" value="4Fe4S_Fe-S-bd"/>
</dbReference>
<dbReference type="KEGG" id="aacx:DEACI_0456"/>
<dbReference type="Pfam" id="PF12831">
    <property type="entry name" value="FAD_oxidored"/>
    <property type="match status" value="1"/>
</dbReference>
<comment type="similarity">
    <text evidence="2">Belongs to the HdrA family.</text>
</comment>
<dbReference type="RefSeq" id="WP_240983586.1">
    <property type="nucleotide sequence ID" value="NZ_CDGJ01000052.1"/>
</dbReference>
<keyword evidence="7" id="KW-0408">Iron</keyword>
<proteinExistence type="inferred from homology"/>
<evidence type="ECO:0000313" key="11">
    <source>
        <dbReference type="EMBL" id="CEJ07393.1"/>
    </source>
</evidence>
<keyword evidence="3" id="KW-0004">4Fe-4S</keyword>
<dbReference type="EMBL" id="LR746496">
    <property type="protein sequence ID" value="CAA7599827.1"/>
    <property type="molecule type" value="Genomic_DNA"/>
</dbReference>
<dbReference type="EMBL" id="CDGJ01000052">
    <property type="protein sequence ID" value="CEJ07393.1"/>
    <property type="molecule type" value="Genomic_DNA"/>
</dbReference>
<evidence type="ECO:0000256" key="8">
    <source>
        <dbReference type="ARBA" id="ARBA00023014"/>
    </source>
</evidence>
<keyword evidence="5" id="KW-0274">FAD</keyword>
<evidence type="ECO:0000259" key="9">
    <source>
        <dbReference type="PROSITE" id="PS51379"/>
    </source>
</evidence>
<dbReference type="InterPro" id="IPR017900">
    <property type="entry name" value="4Fe4S_Fe_S_CS"/>
</dbReference>
<dbReference type="PANTHER" id="PTHR43498:SF1">
    <property type="entry name" value="COB--COM HETERODISULFIDE REDUCTASE IRON-SULFUR SUBUNIT A"/>
    <property type="match status" value="1"/>
</dbReference>
<gene>
    <name evidence="10" type="ORF">DEACI_0456</name>
    <name evidence="11" type="ORF">DEACI_1856</name>
</gene>
<dbReference type="PANTHER" id="PTHR43498">
    <property type="entry name" value="FERREDOXIN:COB-COM HETERODISULFIDE REDUCTASE SUBUNIT A"/>
    <property type="match status" value="1"/>
</dbReference>
<evidence type="ECO:0000256" key="4">
    <source>
        <dbReference type="ARBA" id="ARBA00022723"/>
    </source>
</evidence>
<organism evidence="10">
    <name type="scientific">Acididesulfobacillus acetoxydans</name>
    <dbReference type="NCBI Taxonomy" id="1561005"/>
    <lineage>
        <taxon>Bacteria</taxon>
        <taxon>Bacillati</taxon>
        <taxon>Bacillota</taxon>
        <taxon>Clostridia</taxon>
        <taxon>Eubacteriales</taxon>
        <taxon>Peptococcaceae</taxon>
        <taxon>Acididesulfobacillus</taxon>
    </lineage>
</organism>
<dbReference type="EC" id="1.-.-.-" evidence="10"/>
<dbReference type="PROSITE" id="PS00198">
    <property type="entry name" value="4FE4S_FER_1"/>
    <property type="match status" value="1"/>
</dbReference>
<keyword evidence="6 10" id="KW-0560">Oxidoreductase</keyword>
<dbReference type="SUPFAM" id="SSF51905">
    <property type="entry name" value="FAD/NAD(P)-binding domain"/>
    <property type="match status" value="1"/>
</dbReference>
<keyword evidence="4" id="KW-0479">Metal-binding</keyword>
<dbReference type="Proteomes" id="UP001071230">
    <property type="component" value="Unassembled WGS sequence"/>
</dbReference>
<dbReference type="PRINTS" id="PR00368">
    <property type="entry name" value="FADPNR"/>
</dbReference>
<name>A0A8S0XUX4_9FIRM</name>
<reference evidence="10" key="2">
    <citation type="submission" date="2020-01" db="EMBL/GenBank/DDBJ databases">
        <authorList>
            <person name="Hornung B."/>
        </authorList>
    </citation>
    <scope>NUCLEOTIDE SEQUENCE</scope>
    <source>
        <strain evidence="10">PacBioINE</strain>
    </source>
</reference>
<protein>
    <submittedName>
        <fullName evidence="11">CoB--CoM heterodisulfide reductase iron-sulfur subunit A 2</fullName>
    </submittedName>
    <submittedName>
        <fullName evidence="10">FAD-dependent pyridine nucleotide reductase signature</fullName>
        <ecNumber evidence="10">1.-.-.-</ecNumber>
    </submittedName>
</protein>
<comment type="cofactor">
    <cofactor evidence="1">
        <name>FAD</name>
        <dbReference type="ChEBI" id="CHEBI:57692"/>
    </cofactor>
</comment>
<evidence type="ECO:0000256" key="2">
    <source>
        <dbReference type="ARBA" id="ARBA00006561"/>
    </source>
</evidence>
<accession>A0A8S0XUX4</accession>
<dbReference type="Proteomes" id="UP000836597">
    <property type="component" value="Chromosome"/>
</dbReference>
<evidence type="ECO:0000256" key="1">
    <source>
        <dbReference type="ARBA" id="ARBA00001974"/>
    </source>
</evidence>
<evidence type="ECO:0000313" key="10">
    <source>
        <dbReference type="EMBL" id="CAA7599827.1"/>
    </source>
</evidence>
<dbReference type="GO" id="GO:0016491">
    <property type="term" value="F:oxidoreductase activity"/>
    <property type="evidence" value="ECO:0007669"/>
    <property type="project" value="UniProtKB-KW"/>
</dbReference>
<dbReference type="InterPro" id="IPR039650">
    <property type="entry name" value="HdrA-like"/>
</dbReference>
<dbReference type="InterPro" id="IPR036188">
    <property type="entry name" value="FAD/NAD-bd_sf"/>
</dbReference>